<dbReference type="EMBL" id="OU892282">
    <property type="protein sequence ID" value="CAH1132361.1"/>
    <property type="molecule type" value="Genomic_DNA"/>
</dbReference>
<protein>
    <submittedName>
        <fullName evidence="2">Uncharacterized protein</fullName>
    </submittedName>
</protein>
<keyword evidence="3" id="KW-1185">Reference proteome</keyword>
<dbReference type="AlphaFoldDB" id="A0A9P0DJQ4"/>
<organism evidence="2 3">
    <name type="scientific">Ceutorhynchus assimilis</name>
    <name type="common">cabbage seed weevil</name>
    <dbReference type="NCBI Taxonomy" id="467358"/>
    <lineage>
        <taxon>Eukaryota</taxon>
        <taxon>Metazoa</taxon>
        <taxon>Ecdysozoa</taxon>
        <taxon>Arthropoda</taxon>
        <taxon>Hexapoda</taxon>
        <taxon>Insecta</taxon>
        <taxon>Pterygota</taxon>
        <taxon>Neoptera</taxon>
        <taxon>Endopterygota</taxon>
        <taxon>Coleoptera</taxon>
        <taxon>Polyphaga</taxon>
        <taxon>Cucujiformia</taxon>
        <taxon>Curculionidae</taxon>
        <taxon>Ceutorhynchinae</taxon>
        <taxon>Ceutorhynchus</taxon>
    </lineage>
</organism>
<proteinExistence type="predicted"/>
<sequence length="574" mass="62081">MNSKFFSVIVSCLLLSNFFIELQGKTLQGMGLQELRPYGGGLRSKRSACEPLLDLTLSAVDNTLIVRNTTSSKVLLIDTEQKVVLLLDGNSTSGVVINQETNESTLITDGLWNENEESLTEYLNSIKNNISSLSDQPKGVDFTLPQVPLEVLQVTSLILEDLVVSSVDPKIEQYPEVSLELVLSIALSIEDILEGRVDGLLEQIGNQQIELAVDISGVANILKALEVILNAIQISIRELIKKYDNLDIGPILGARDGLSALSQVLRQLGETDVDLSPLDEILGDPEQLTKLIAKLGGEQSYGITGAFRVAGEIIALANGSTTLDRVITILITVVAQTNLNVNDDLNGILQNSLINLLEILEKNNPQTLEGLVKIVKELLTKEFIVDEVNISDIISIILASAVQPKEELLSVVVNILKSLDPIVEPSESIPALLVVIIVQLDSAAGVRTLVLLGLELDSDCACSLLEISLASAANLTETISIEIYDVCSRLPIISNIIVTLEVIISAENLSLEDLLKASELAKKLIVGVFQLVGDIELAIEQEILEESKELISNCNDLYTLVEIDITVSISVIGN</sequence>
<accession>A0A9P0DJQ4</accession>
<gene>
    <name evidence="2" type="ORF">CEUTPL_LOCUS10880</name>
</gene>
<evidence type="ECO:0000256" key="1">
    <source>
        <dbReference type="SAM" id="SignalP"/>
    </source>
</evidence>
<keyword evidence="1" id="KW-0732">Signal</keyword>
<dbReference type="Proteomes" id="UP001152799">
    <property type="component" value="Chromosome 6"/>
</dbReference>
<dbReference type="OrthoDB" id="6742844at2759"/>
<evidence type="ECO:0000313" key="2">
    <source>
        <dbReference type="EMBL" id="CAH1132361.1"/>
    </source>
</evidence>
<evidence type="ECO:0000313" key="3">
    <source>
        <dbReference type="Proteomes" id="UP001152799"/>
    </source>
</evidence>
<feature type="chain" id="PRO_5040296735" evidence="1">
    <location>
        <begin position="25"/>
        <end position="574"/>
    </location>
</feature>
<feature type="signal peptide" evidence="1">
    <location>
        <begin position="1"/>
        <end position="24"/>
    </location>
</feature>
<name>A0A9P0DJQ4_9CUCU</name>
<reference evidence="2" key="1">
    <citation type="submission" date="2022-01" db="EMBL/GenBank/DDBJ databases">
        <authorList>
            <person name="King R."/>
        </authorList>
    </citation>
    <scope>NUCLEOTIDE SEQUENCE</scope>
</reference>